<dbReference type="Proteomes" id="UP000198356">
    <property type="component" value="Unassembled WGS sequence"/>
</dbReference>
<dbReference type="Gene3D" id="2.120.10.30">
    <property type="entry name" value="TolB, C-terminal domain"/>
    <property type="match status" value="1"/>
</dbReference>
<organism evidence="1 2">
    <name type="scientific">Granulicella rosea</name>
    <dbReference type="NCBI Taxonomy" id="474952"/>
    <lineage>
        <taxon>Bacteria</taxon>
        <taxon>Pseudomonadati</taxon>
        <taxon>Acidobacteriota</taxon>
        <taxon>Terriglobia</taxon>
        <taxon>Terriglobales</taxon>
        <taxon>Acidobacteriaceae</taxon>
        <taxon>Granulicella</taxon>
    </lineage>
</organism>
<protein>
    <submittedName>
        <fullName evidence="1">Uncharacterized protein</fullName>
    </submittedName>
</protein>
<keyword evidence="2" id="KW-1185">Reference proteome</keyword>
<evidence type="ECO:0000313" key="1">
    <source>
        <dbReference type="EMBL" id="SNT41455.1"/>
    </source>
</evidence>
<dbReference type="SUPFAM" id="SSF117074">
    <property type="entry name" value="Hypothetical protein PA1324"/>
    <property type="match status" value="1"/>
</dbReference>
<evidence type="ECO:0000313" key="2">
    <source>
        <dbReference type="Proteomes" id="UP000198356"/>
    </source>
</evidence>
<reference evidence="1 2" key="1">
    <citation type="submission" date="2017-06" db="EMBL/GenBank/DDBJ databases">
        <authorList>
            <person name="Kim H.J."/>
            <person name="Triplett B.A."/>
        </authorList>
    </citation>
    <scope>NUCLEOTIDE SEQUENCE [LARGE SCALE GENOMIC DNA]</scope>
    <source>
        <strain evidence="1 2">DSM 18704</strain>
    </source>
</reference>
<dbReference type="InterPro" id="IPR011042">
    <property type="entry name" value="6-blade_b-propeller_TolB-like"/>
</dbReference>
<dbReference type="AlphaFoldDB" id="A0A239MFH4"/>
<gene>
    <name evidence="1" type="ORF">SAMN05421770_11236</name>
</gene>
<dbReference type="SUPFAM" id="SSF50956">
    <property type="entry name" value="Thermostable phytase (3-phytase)"/>
    <property type="match status" value="1"/>
</dbReference>
<dbReference type="RefSeq" id="WP_089410315.1">
    <property type="nucleotide sequence ID" value="NZ_FZOU01000012.1"/>
</dbReference>
<dbReference type="EMBL" id="FZOU01000012">
    <property type="protein sequence ID" value="SNT41455.1"/>
    <property type="molecule type" value="Genomic_DNA"/>
</dbReference>
<accession>A0A239MFH4</accession>
<name>A0A239MFH4_9BACT</name>
<dbReference type="PROSITE" id="PS51257">
    <property type="entry name" value="PROKAR_LIPOPROTEIN"/>
    <property type="match status" value="1"/>
</dbReference>
<sequence length="752" mass="74805">MFLRQRLSLLPLSLAAILSAGLALTLTGCGMSGGGSTAATSVNAAVSTTGFGGRVHGGQQAVTGATVKLWAAGTTGASPAGYGANATAIATTTTDSNGNFSFNNTSGVSPCTTGQYLYITSTGGNSGSGTNAQLALMAALPTPCSAATGGTYVFVNELTTVAAVTALQQFMSIAPGGATPWTIGAPSTNLVGLANAFLTTGNLVSIATGQSAASTTSNAISNTVGGVLYTTIVDPDYQKLNTLADILAYCVNSAGGSTCTGLFSDMTPSGATAPTDTIQAMYYVATNPGGLTMPAHGNALGSPSYLCGQYPSSNSPFEPTSTCTGVYDWTISVKLKTTNPSAATVGTAYPASIGIDSQGNVWVGVGTGGAAPFINQFSPLGALNIYGPTTVNLPASTLNLVVGNTSTAYAYTGDTGLAPTYGRPFSLAVDTLDNAFSSSFGPAITPSTAGTSTTMPVGLITEVSSTGLVTPILSGSASGALAIDGNNNIWMNNIPYTARYYFSELLSGNGYTTLNEGGGRLSSTLFNYVMVDGSASQFGIAFSSSTTCTNFLVQRATTTDEATQPLSPTTTPNDLNLPSNCAAYGAVDAANNIWATYGGALNYLNIAAGTAGSGTTATVPVVTTIASSTNTTTTAAGGTGGVDYPAGVAVDGTGKVWTVNRPTSTFTGISEFSVATSGGTTTATALSPSGAGIFGFQSGAISGANGLAIDRSGNLWVMATSGSYLYYIVGAASPVITPMSAAIAAGKLGVRP</sequence>
<proteinExistence type="predicted"/>